<protein>
    <submittedName>
        <fullName evidence="2">Uncharacterized protein</fullName>
    </submittedName>
</protein>
<accession>H1V9H8</accession>
<dbReference type="HOGENOM" id="CLU_149458_0_0_1"/>
<organism evidence="2 3">
    <name type="scientific">Colletotrichum higginsianum (strain IMI 349063)</name>
    <name type="common">Crucifer anthracnose fungus</name>
    <dbReference type="NCBI Taxonomy" id="759273"/>
    <lineage>
        <taxon>Eukaryota</taxon>
        <taxon>Fungi</taxon>
        <taxon>Dikarya</taxon>
        <taxon>Ascomycota</taxon>
        <taxon>Pezizomycotina</taxon>
        <taxon>Sordariomycetes</taxon>
        <taxon>Hypocreomycetidae</taxon>
        <taxon>Glomerellales</taxon>
        <taxon>Glomerellaceae</taxon>
        <taxon>Colletotrichum</taxon>
        <taxon>Colletotrichum destructivum species complex</taxon>
    </lineage>
</organism>
<evidence type="ECO:0000256" key="1">
    <source>
        <dbReference type="SAM" id="MobiDB-lite"/>
    </source>
</evidence>
<reference evidence="3" key="1">
    <citation type="journal article" date="2012" name="Nat. Genet.">
        <title>Lifestyle transitions in plant pathogenic Colletotrichum fungi deciphered by genome and transcriptome analyses.</title>
        <authorList>
            <person name="O'Connell R.J."/>
            <person name="Thon M.R."/>
            <person name="Hacquard S."/>
            <person name="Amyotte S.G."/>
            <person name="Kleemann J."/>
            <person name="Torres M.F."/>
            <person name="Damm U."/>
            <person name="Buiate E.A."/>
            <person name="Epstein L."/>
            <person name="Alkan N."/>
            <person name="Altmueller J."/>
            <person name="Alvarado-Balderrama L."/>
            <person name="Bauser C.A."/>
            <person name="Becker C."/>
            <person name="Birren B.W."/>
            <person name="Chen Z."/>
            <person name="Choi J."/>
            <person name="Crouch J.A."/>
            <person name="Duvick J.P."/>
            <person name="Farman M.A."/>
            <person name="Gan P."/>
            <person name="Heiman D."/>
            <person name="Henrissat B."/>
            <person name="Howard R.J."/>
            <person name="Kabbage M."/>
            <person name="Koch C."/>
            <person name="Kracher B."/>
            <person name="Kubo Y."/>
            <person name="Law A.D."/>
            <person name="Lebrun M.-H."/>
            <person name="Lee Y.-H."/>
            <person name="Miyara I."/>
            <person name="Moore N."/>
            <person name="Neumann U."/>
            <person name="Nordstroem K."/>
            <person name="Panaccione D.G."/>
            <person name="Panstruga R."/>
            <person name="Place M."/>
            <person name="Proctor R.H."/>
            <person name="Prusky D."/>
            <person name="Rech G."/>
            <person name="Reinhardt R."/>
            <person name="Rollins J.A."/>
            <person name="Rounsley S."/>
            <person name="Schardl C.L."/>
            <person name="Schwartz D.C."/>
            <person name="Shenoy N."/>
            <person name="Shirasu K."/>
            <person name="Sikhakolli U.R."/>
            <person name="Stueber K."/>
            <person name="Sukno S.A."/>
            <person name="Sweigard J.A."/>
            <person name="Takano Y."/>
            <person name="Takahara H."/>
            <person name="Trail F."/>
            <person name="van der Does H.C."/>
            <person name="Voll L.M."/>
            <person name="Will I."/>
            <person name="Young S."/>
            <person name="Zeng Q."/>
            <person name="Zhang J."/>
            <person name="Zhou S."/>
            <person name="Dickman M.B."/>
            <person name="Schulze-Lefert P."/>
            <person name="Ver Loren van Themaat E."/>
            <person name="Ma L.-J."/>
            <person name="Vaillancourt L.J."/>
        </authorList>
    </citation>
    <scope>NUCLEOTIDE SEQUENCE [LARGE SCALE GENOMIC DNA]</scope>
    <source>
        <strain evidence="3">IMI 349063</strain>
    </source>
</reference>
<name>H1V9H8_COLHI</name>
<proteinExistence type="predicted"/>
<evidence type="ECO:0000313" key="3">
    <source>
        <dbReference type="Proteomes" id="UP000007174"/>
    </source>
</evidence>
<dbReference type="VEuPathDB" id="FungiDB:CH63R_08675"/>
<dbReference type="Proteomes" id="UP000007174">
    <property type="component" value="Unassembled WGS sequence"/>
</dbReference>
<gene>
    <name evidence="2" type="ORF">CH063_08346</name>
</gene>
<evidence type="ECO:0000313" key="2">
    <source>
        <dbReference type="EMBL" id="CCF36881.1"/>
    </source>
</evidence>
<feature type="region of interest" description="Disordered" evidence="1">
    <location>
        <begin position="23"/>
        <end position="45"/>
    </location>
</feature>
<sequence length="145" mass="15603">MSLPQIDPLLSADLRSSLHSATSASLNRPSSSCIKHNPSTTQTPPNMQFHIPALLVTLAVMAAPATASRCETFDGFLVSGVVGNCCYGRDAKSCRAQGNGRRWCSRQKANFCSEVFIQNTNRKVSETCDADCCNIQTGWGMGCPK</sequence>
<dbReference type="EMBL" id="CACQ02002195">
    <property type="protein sequence ID" value="CCF36881.1"/>
    <property type="molecule type" value="Genomic_DNA"/>
</dbReference>
<dbReference type="AlphaFoldDB" id="H1V9H8"/>